<dbReference type="PhylomeDB" id="A0A068UY94"/>
<dbReference type="GO" id="GO:0005634">
    <property type="term" value="C:nucleus"/>
    <property type="evidence" value="ECO:0007669"/>
    <property type="project" value="UniProtKB-SubCell"/>
</dbReference>
<dbReference type="InterPro" id="IPR036910">
    <property type="entry name" value="HMG_box_dom_sf"/>
</dbReference>
<dbReference type="GO" id="GO:0009944">
    <property type="term" value="P:polarity specification of adaxial/abaxial axis"/>
    <property type="evidence" value="ECO:0007669"/>
    <property type="project" value="TreeGrafter"/>
</dbReference>
<reference evidence="11" key="1">
    <citation type="journal article" date="2014" name="Science">
        <title>The coffee genome provides insight into the convergent evolution of caffeine biosynthesis.</title>
        <authorList>
            <person name="Denoeud F."/>
            <person name="Carretero-Paulet L."/>
            <person name="Dereeper A."/>
            <person name="Droc G."/>
            <person name="Guyot R."/>
            <person name="Pietrella M."/>
            <person name="Zheng C."/>
            <person name="Alberti A."/>
            <person name="Anthony F."/>
            <person name="Aprea G."/>
            <person name="Aury J.M."/>
            <person name="Bento P."/>
            <person name="Bernard M."/>
            <person name="Bocs S."/>
            <person name="Campa C."/>
            <person name="Cenci A."/>
            <person name="Combes M.C."/>
            <person name="Crouzillat D."/>
            <person name="Da Silva C."/>
            <person name="Daddiego L."/>
            <person name="De Bellis F."/>
            <person name="Dussert S."/>
            <person name="Garsmeur O."/>
            <person name="Gayraud T."/>
            <person name="Guignon V."/>
            <person name="Jahn K."/>
            <person name="Jamilloux V."/>
            <person name="Joet T."/>
            <person name="Labadie K."/>
            <person name="Lan T."/>
            <person name="Leclercq J."/>
            <person name="Lepelley M."/>
            <person name="Leroy T."/>
            <person name="Li L.T."/>
            <person name="Librado P."/>
            <person name="Lopez L."/>
            <person name="Munoz A."/>
            <person name="Noel B."/>
            <person name="Pallavicini A."/>
            <person name="Perrotta G."/>
            <person name="Poncet V."/>
            <person name="Pot D."/>
            <person name="Priyono X."/>
            <person name="Rigoreau M."/>
            <person name="Rouard M."/>
            <person name="Rozas J."/>
            <person name="Tranchant-Dubreuil C."/>
            <person name="VanBuren R."/>
            <person name="Zhang Q."/>
            <person name="Andrade A.C."/>
            <person name="Argout X."/>
            <person name="Bertrand B."/>
            <person name="de Kochko A."/>
            <person name="Graziosi G."/>
            <person name="Henry R.J."/>
            <person name="Jayarama X."/>
            <person name="Ming R."/>
            <person name="Nagai C."/>
            <person name="Rounsley S."/>
            <person name="Sankoff D."/>
            <person name="Giuliano G."/>
            <person name="Albert V.A."/>
            <person name="Wincker P."/>
            <person name="Lashermes P."/>
        </authorList>
    </citation>
    <scope>NUCLEOTIDE SEQUENCE [LARGE SCALE GENOMIC DNA]</scope>
    <source>
        <strain evidence="11">cv. DH200-94</strain>
    </source>
</reference>
<evidence type="ECO:0000313" key="11">
    <source>
        <dbReference type="Proteomes" id="UP000295252"/>
    </source>
</evidence>
<comment type="subcellular location">
    <subcellularLocation>
        <location evidence="1">Nucleus</location>
    </subcellularLocation>
</comment>
<dbReference type="OrthoDB" id="667577at2759"/>
<keyword evidence="4" id="KW-0863">Zinc-finger</keyword>
<dbReference type="InParanoid" id="A0A068UY94"/>
<evidence type="ECO:0000256" key="5">
    <source>
        <dbReference type="ARBA" id="ARBA00022833"/>
    </source>
</evidence>
<gene>
    <name evidence="10" type="ORF">GSCOC_T00038045001</name>
</gene>
<feature type="compositionally biased region" description="Polar residues" evidence="7">
    <location>
        <begin position="73"/>
        <end position="84"/>
    </location>
</feature>
<dbReference type="SUPFAM" id="SSF47095">
    <property type="entry name" value="HMG-box"/>
    <property type="match status" value="1"/>
</dbReference>
<evidence type="ECO:0000256" key="1">
    <source>
        <dbReference type="ARBA" id="ARBA00004123"/>
    </source>
</evidence>
<organism evidence="10 11">
    <name type="scientific">Coffea canephora</name>
    <name type="common">Robusta coffee</name>
    <dbReference type="NCBI Taxonomy" id="49390"/>
    <lineage>
        <taxon>Eukaryota</taxon>
        <taxon>Viridiplantae</taxon>
        <taxon>Streptophyta</taxon>
        <taxon>Embryophyta</taxon>
        <taxon>Tracheophyta</taxon>
        <taxon>Spermatophyta</taxon>
        <taxon>Magnoliopsida</taxon>
        <taxon>eudicotyledons</taxon>
        <taxon>Gunneridae</taxon>
        <taxon>Pentapetalae</taxon>
        <taxon>asterids</taxon>
        <taxon>lamiids</taxon>
        <taxon>Gentianales</taxon>
        <taxon>Rubiaceae</taxon>
        <taxon>Ixoroideae</taxon>
        <taxon>Gardenieae complex</taxon>
        <taxon>Bertiereae - Coffeeae clade</taxon>
        <taxon>Coffeeae</taxon>
        <taxon>Coffea</taxon>
    </lineage>
</organism>
<keyword evidence="11" id="KW-1185">Reference proteome</keyword>
<dbReference type="AlphaFoldDB" id="A0A068UY94"/>
<proteinExistence type="inferred from homology"/>
<dbReference type="OMA" id="CFCEDDN"/>
<evidence type="ECO:0000313" key="10">
    <source>
        <dbReference type="EMBL" id="CDP13184.1"/>
    </source>
</evidence>
<dbReference type="Pfam" id="PF04690">
    <property type="entry name" value="YABBY"/>
    <property type="match status" value="1"/>
</dbReference>
<dbReference type="Gramene" id="CDP13184">
    <property type="protein sequence ID" value="CDP13184"/>
    <property type="gene ID" value="GSCOC_T00038045001"/>
</dbReference>
<name>A0A068UY94_COFCA</name>
<evidence type="ECO:0000256" key="6">
    <source>
        <dbReference type="ARBA" id="ARBA00023242"/>
    </source>
</evidence>
<dbReference type="PANTHER" id="PTHR31675:SF8">
    <property type="entry name" value="AXIAL REGULATOR YABBY 4"/>
    <property type="match status" value="1"/>
</dbReference>
<evidence type="ECO:0000256" key="7">
    <source>
        <dbReference type="SAM" id="MobiDB-lite"/>
    </source>
</evidence>
<feature type="domain" description="YABBY protein C-terminal" evidence="8">
    <location>
        <begin position="107"/>
        <end position="163"/>
    </location>
</feature>
<keyword evidence="3" id="KW-0479">Metal-binding</keyword>
<dbReference type="InterPro" id="IPR056776">
    <property type="entry name" value="YABBY_N"/>
</dbReference>
<dbReference type="PANTHER" id="PTHR31675">
    <property type="entry name" value="PROTEIN YABBY 6-RELATED"/>
    <property type="match status" value="1"/>
</dbReference>
<evidence type="ECO:0000256" key="2">
    <source>
        <dbReference type="ARBA" id="ARBA00010325"/>
    </source>
</evidence>
<feature type="domain" description="YABBY N-terminal" evidence="9">
    <location>
        <begin position="11"/>
        <end position="62"/>
    </location>
</feature>
<evidence type="ECO:0000259" key="8">
    <source>
        <dbReference type="Pfam" id="PF04690"/>
    </source>
</evidence>
<sequence>MSTLNHLLDLQGQICYVQCGYCTTILLVNVPYSSLSAVVTVRCGHCTSLLSVNMTRASFLPLHLFAPSDQSDQSTTQVCPQETDVNADDHKGLDMQIPSHVVSSPDEEEGETQAINKPPEKRQRAPSAYNRFIGEEIQRLKAINPTMTHKQAFSRAAKSVSYFYNFVPGKV</sequence>
<dbReference type="STRING" id="49390.A0A068UY94"/>
<dbReference type="InterPro" id="IPR006780">
    <property type="entry name" value="YABBY"/>
</dbReference>
<dbReference type="Proteomes" id="UP000295252">
    <property type="component" value="Chromosome III"/>
</dbReference>
<dbReference type="Pfam" id="PF24868">
    <property type="entry name" value="YABBY_N"/>
    <property type="match status" value="1"/>
</dbReference>
<dbReference type="EMBL" id="HG739158">
    <property type="protein sequence ID" value="CDP13184.1"/>
    <property type="molecule type" value="Genomic_DNA"/>
</dbReference>
<dbReference type="GO" id="GO:0008270">
    <property type="term" value="F:zinc ion binding"/>
    <property type="evidence" value="ECO:0007669"/>
    <property type="project" value="UniProtKB-KW"/>
</dbReference>
<feature type="region of interest" description="Disordered" evidence="7">
    <location>
        <begin position="102"/>
        <end position="127"/>
    </location>
</feature>
<dbReference type="GO" id="GO:0045165">
    <property type="term" value="P:cell fate commitment"/>
    <property type="evidence" value="ECO:0007669"/>
    <property type="project" value="TreeGrafter"/>
</dbReference>
<evidence type="ECO:0000259" key="9">
    <source>
        <dbReference type="Pfam" id="PF24868"/>
    </source>
</evidence>
<dbReference type="GO" id="GO:0048481">
    <property type="term" value="P:plant ovule development"/>
    <property type="evidence" value="ECO:0007669"/>
    <property type="project" value="TreeGrafter"/>
</dbReference>
<evidence type="ECO:0000256" key="3">
    <source>
        <dbReference type="ARBA" id="ARBA00022723"/>
    </source>
</evidence>
<evidence type="ECO:0000256" key="4">
    <source>
        <dbReference type="ARBA" id="ARBA00022771"/>
    </source>
</evidence>
<evidence type="ECO:0008006" key="12">
    <source>
        <dbReference type="Google" id="ProtNLM"/>
    </source>
</evidence>
<keyword evidence="5" id="KW-0862">Zinc</keyword>
<accession>A0A068UY94</accession>
<keyword evidence="6" id="KW-0539">Nucleus</keyword>
<comment type="similarity">
    <text evidence="2">Belongs to the YABBY family.</text>
</comment>
<feature type="region of interest" description="Disordered" evidence="7">
    <location>
        <begin position="73"/>
        <end position="92"/>
    </location>
</feature>
<dbReference type="InterPro" id="IPR056775">
    <property type="entry name" value="YABBY_C"/>
</dbReference>
<protein>
    <recommendedName>
        <fullName evidence="12">Axial regulator YABBY 4</fullName>
    </recommendedName>
</protein>